<evidence type="ECO:0000256" key="2">
    <source>
        <dbReference type="ARBA" id="ARBA00022801"/>
    </source>
</evidence>
<feature type="signal peptide" evidence="4">
    <location>
        <begin position="1"/>
        <end position="29"/>
    </location>
</feature>
<sequence length="532" mass="57272">MQRIWLRVCTVLTALGTAVALAPAAPAAAGVDKSYETIPGHEDTDLSAYVITPDTDGPHPLLVFPAPWGMHGSIYVGAAQRLAEESGYQVVSYTARGFWDSDGGIEVAGPEDIADAQAVIDWALDNTDADPSAIGMGGISYGAGISLLTAANDDRVGAVGAMSGWSDLEESLYPNETINVQAAEALLLAGDLLGDYGETLDHVASEYRQGNIQPALDMAPERSAVTHLDELNANQPAVMIAHPWNDGIFPPRQITEFYSELELPKRLMLTPGDHATPEAFGAAGLPNTVWEDLGRWFDHHLTGADNGIDAEDPVHIQENSKNGAWSSHPDWESVTETTETHYLSEPRRSLRQWQATGGMEPEPDTGWDYRIRAGLGTTAHSGTLLVSGALLQFLDLPTGVSLPLVNRYRAGVWTGPEYPDGATVSGTPRAQITVTPTAAEQSLYFYLFSTNRHGTGALVSHQPYTLRDVTPDEPTTVDVDLQPVVRDIPAGHHLTLIVDTGDPRYTDESEFGERVEFGSPEEEPAHLNVPLG</sequence>
<dbReference type="PANTHER" id="PTHR22946">
    <property type="entry name" value="DIENELACTONE HYDROLASE DOMAIN-CONTAINING PROTEIN-RELATED"/>
    <property type="match status" value="1"/>
</dbReference>
<dbReference type="SUPFAM" id="SSF49785">
    <property type="entry name" value="Galactose-binding domain-like"/>
    <property type="match status" value="1"/>
</dbReference>
<dbReference type="InterPro" id="IPR000383">
    <property type="entry name" value="Xaa-Pro-like_dom"/>
</dbReference>
<keyword evidence="7" id="KW-1185">Reference proteome</keyword>
<dbReference type="Pfam" id="PF02129">
    <property type="entry name" value="Peptidase_S15"/>
    <property type="match status" value="1"/>
</dbReference>
<dbReference type="InterPro" id="IPR013736">
    <property type="entry name" value="Xaa-Pro_dipept_C"/>
</dbReference>
<evidence type="ECO:0000259" key="5">
    <source>
        <dbReference type="SMART" id="SM00939"/>
    </source>
</evidence>
<dbReference type="InterPro" id="IPR050261">
    <property type="entry name" value="FrsA_esterase"/>
</dbReference>
<feature type="compositionally biased region" description="Basic and acidic residues" evidence="3">
    <location>
        <begin position="338"/>
        <end position="348"/>
    </location>
</feature>
<dbReference type="SUPFAM" id="SSF53474">
    <property type="entry name" value="alpha/beta-Hydrolases"/>
    <property type="match status" value="1"/>
</dbReference>
<accession>A0ABU2HB03</accession>
<comment type="similarity">
    <text evidence="1">Belongs to the AB hydrolase superfamily.</text>
</comment>
<evidence type="ECO:0000313" key="6">
    <source>
        <dbReference type="EMBL" id="MDS1272498.1"/>
    </source>
</evidence>
<evidence type="ECO:0000313" key="7">
    <source>
        <dbReference type="Proteomes" id="UP001250214"/>
    </source>
</evidence>
<protein>
    <submittedName>
        <fullName evidence="6">CocE/NonD family hydrolase</fullName>
    </submittedName>
</protein>
<organism evidence="6 7">
    <name type="scientific">Lipingzhangella rawalii</name>
    <dbReference type="NCBI Taxonomy" id="2055835"/>
    <lineage>
        <taxon>Bacteria</taxon>
        <taxon>Bacillati</taxon>
        <taxon>Actinomycetota</taxon>
        <taxon>Actinomycetes</taxon>
        <taxon>Streptosporangiales</taxon>
        <taxon>Nocardiopsidaceae</taxon>
        <taxon>Lipingzhangella</taxon>
    </lineage>
</organism>
<gene>
    <name evidence="6" type="ORF">RIF23_19605</name>
</gene>
<evidence type="ECO:0000256" key="3">
    <source>
        <dbReference type="SAM" id="MobiDB-lite"/>
    </source>
</evidence>
<proteinExistence type="inferred from homology"/>
<name>A0ABU2HB03_9ACTN</name>
<dbReference type="GO" id="GO:0016787">
    <property type="term" value="F:hydrolase activity"/>
    <property type="evidence" value="ECO:0007669"/>
    <property type="project" value="UniProtKB-KW"/>
</dbReference>
<dbReference type="Pfam" id="PF08530">
    <property type="entry name" value="PepX_C"/>
    <property type="match status" value="1"/>
</dbReference>
<dbReference type="SMART" id="SM00939">
    <property type="entry name" value="PepX_C"/>
    <property type="match status" value="1"/>
</dbReference>
<evidence type="ECO:0000256" key="4">
    <source>
        <dbReference type="SAM" id="SignalP"/>
    </source>
</evidence>
<dbReference type="Proteomes" id="UP001250214">
    <property type="component" value="Unassembled WGS sequence"/>
</dbReference>
<keyword evidence="2 6" id="KW-0378">Hydrolase</keyword>
<dbReference type="PANTHER" id="PTHR22946:SF9">
    <property type="entry name" value="POLYKETIDE TRANSFERASE AF380"/>
    <property type="match status" value="1"/>
</dbReference>
<dbReference type="EMBL" id="JAVLVT010000012">
    <property type="protein sequence ID" value="MDS1272498.1"/>
    <property type="molecule type" value="Genomic_DNA"/>
</dbReference>
<feature type="region of interest" description="Disordered" evidence="3">
    <location>
        <begin position="338"/>
        <end position="365"/>
    </location>
</feature>
<dbReference type="InterPro" id="IPR029058">
    <property type="entry name" value="AB_hydrolase_fold"/>
</dbReference>
<reference evidence="7" key="1">
    <citation type="submission" date="2023-07" db="EMBL/GenBank/DDBJ databases">
        <title>Novel species in the genus Lipingzhangella isolated from Sambhar Salt Lake.</title>
        <authorList>
            <person name="Jiya N."/>
            <person name="Kajale S."/>
            <person name="Sharma A."/>
        </authorList>
    </citation>
    <scope>NUCLEOTIDE SEQUENCE [LARGE SCALE GENOMIC DNA]</scope>
    <source>
        <strain evidence="7">LS1_29</strain>
    </source>
</reference>
<dbReference type="Gene3D" id="3.40.50.1820">
    <property type="entry name" value="alpha/beta hydrolase"/>
    <property type="match status" value="2"/>
</dbReference>
<dbReference type="RefSeq" id="WP_310914092.1">
    <property type="nucleotide sequence ID" value="NZ_JAVLVT010000012.1"/>
</dbReference>
<feature type="chain" id="PRO_5045843060" evidence="4">
    <location>
        <begin position="30"/>
        <end position="532"/>
    </location>
</feature>
<comment type="caution">
    <text evidence="6">The sequence shown here is derived from an EMBL/GenBank/DDBJ whole genome shotgun (WGS) entry which is preliminary data.</text>
</comment>
<evidence type="ECO:0000256" key="1">
    <source>
        <dbReference type="ARBA" id="ARBA00008645"/>
    </source>
</evidence>
<keyword evidence="4" id="KW-0732">Signal</keyword>
<feature type="domain" description="Xaa-Pro dipeptidyl-peptidase C-terminal" evidence="5">
    <location>
        <begin position="294"/>
        <end position="528"/>
    </location>
</feature>
<dbReference type="InterPro" id="IPR008979">
    <property type="entry name" value="Galactose-bd-like_sf"/>
</dbReference>
<dbReference type="Gene3D" id="2.60.120.260">
    <property type="entry name" value="Galactose-binding domain-like"/>
    <property type="match status" value="1"/>
</dbReference>